<evidence type="ECO:0000256" key="1">
    <source>
        <dbReference type="SAM" id="MobiDB-lite"/>
    </source>
</evidence>
<sequence>MAADPDSHHVGSRDAGKLRRPARGHLYPQALELWPAARRCRQGAAGRQDGLGSAVGLTSFQHKTNDGLGGGFIVGVVQLRLA</sequence>
<gene>
    <name evidence="2" type="ORF">Tci_917880</name>
</gene>
<reference evidence="2" key="1">
    <citation type="journal article" date="2019" name="Sci. Rep.">
        <title>Draft genome of Tanacetum cinerariifolium, the natural source of mosquito coil.</title>
        <authorList>
            <person name="Yamashiro T."/>
            <person name="Shiraishi A."/>
            <person name="Satake H."/>
            <person name="Nakayama K."/>
        </authorList>
    </citation>
    <scope>NUCLEOTIDE SEQUENCE</scope>
</reference>
<proteinExistence type="predicted"/>
<comment type="caution">
    <text evidence="2">The sequence shown here is derived from an EMBL/GenBank/DDBJ whole genome shotgun (WGS) entry which is preliminary data.</text>
</comment>
<evidence type="ECO:0000313" key="2">
    <source>
        <dbReference type="EMBL" id="GFD45911.1"/>
    </source>
</evidence>
<protein>
    <submittedName>
        <fullName evidence="2">Uncharacterized protein</fullName>
    </submittedName>
</protein>
<dbReference type="AlphaFoldDB" id="A0A699WMB0"/>
<feature type="region of interest" description="Disordered" evidence="1">
    <location>
        <begin position="1"/>
        <end position="22"/>
    </location>
</feature>
<feature type="compositionally biased region" description="Basic and acidic residues" evidence="1">
    <location>
        <begin position="1"/>
        <end position="17"/>
    </location>
</feature>
<name>A0A699WMB0_TANCI</name>
<accession>A0A699WMB0</accession>
<dbReference type="EMBL" id="BKCJ011660644">
    <property type="protein sequence ID" value="GFD45911.1"/>
    <property type="molecule type" value="Genomic_DNA"/>
</dbReference>
<feature type="non-terminal residue" evidence="2">
    <location>
        <position position="82"/>
    </location>
</feature>
<organism evidence="2">
    <name type="scientific">Tanacetum cinerariifolium</name>
    <name type="common">Dalmatian daisy</name>
    <name type="synonym">Chrysanthemum cinerariifolium</name>
    <dbReference type="NCBI Taxonomy" id="118510"/>
    <lineage>
        <taxon>Eukaryota</taxon>
        <taxon>Viridiplantae</taxon>
        <taxon>Streptophyta</taxon>
        <taxon>Embryophyta</taxon>
        <taxon>Tracheophyta</taxon>
        <taxon>Spermatophyta</taxon>
        <taxon>Magnoliopsida</taxon>
        <taxon>eudicotyledons</taxon>
        <taxon>Gunneridae</taxon>
        <taxon>Pentapetalae</taxon>
        <taxon>asterids</taxon>
        <taxon>campanulids</taxon>
        <taxon>Asterales</taxon>
        <taxon>Asteraceae</taxon>
        <taxon>Asteroideae</taxon>
        <taxon>Anthemideae</taxon>
        <taxon>Anthemidinae</taxon>
        <taxon>Tanacetum</taxon>
    </lineage>
</organism>